<dbReference type="EMBL" id="JAINUF010000001">
    <property type="protein sequence ID" value="KAJ8381926.1"/>
    <property type="molecule type" value="Genomic_DNA"/>
</dbReference>
<organism evidence="2 3">
    <name type="scientific">Synaphobranchus kaupii</name>
    <name type="common">Kaup's arrowtooth eel</name>
    <dbReference type="NCBI Taxonomy" id="118154"/>
    <lineage>
        <taxon>Eukaryota</taxon>
        <taxon>Metazoa</taxon>
        <taxon>Chordata</taxon>
        <taxon>Craniata</taxon>
        <taxon>Vertebrata</taxon>
        <taxon>Euteleostomi</taxon>
        <taxon>Actinopterygii</taxon>
        <taxon>Neopterygii</taxon>
        <taxon>Teleostei</taxon>
        <taxon>Anguilliformes</taxon>
        <taxon>Synaphobranchidae</taxon>
        <taxon>Synaphobranchus</taxon>
    </lineage>
</organism>
<feature type="region of interest" description="Disordered" evidence="1">
    <location>
        <begin position="1"/>
        <end position="55"/>
    </location>
</feature>
<accession>A0A9Q1JCS5</accession>
<evidence type="ECO:0000256" key="1">
    <source>
        <dbReference type="SAM" id="MobiDB-lite"/>
    </source>
</evidence>
<reference evidence="2" key="1">
    <citation type="journal article" date="2023" name="Science">
        <title>Genome structures resolve the early diversification of teleost fishes.</title>
        <authorList>
            <person name="Parey E."/>
            <person name="Louis A."/>
            <person name="Montfort J."/>
            <person name="Bouchez O."/>
            <person name="Roques C."/>
            <person name="Iampietro C."/>
            <person name="Lluch J."/>
            <person name="Castinel A."/>
            <person name="Donnadieu C."/>
            <person name="Desvignes T."/>
            <person name="Floi Bucao C."/>
            <person name="Jouanno E."/>
            <person name="Wen M."/>
            <person name="Mejri S."/>
            <person name="Dirks R."/>
            <person name="Jansen H."/>
            <person name="Henkel C."/>
            <person name="Chen W.J."/>
            <person name="Zahm M."/>
            <person name="Cabau C."/>
            <person name="Klopp C."/>
            <person name="Thompson A.W."/>
            <person name="Robinson-Rechavi M."/>
            <person name="Braasch I."/>
            <person name="Lecointre G."/>
            <person name="Bobe J."/>
            <person name="Postlethwait J.H."/>
            <person name="Berthelot C."/>
            <person name="Roest Crollius H."/>
            <person name="Guiguen Y."/>
        </authorList>
    </citation>
    <scope>NUCLEOTIDE SEQUENCE</scope>
    <source>
        <strain evidence="2">WJC10195</strain>
    </source>
</reference>
<dbReference type="AlphaFoldDB" id="A0A9Q1JCS5"/>
<sequence length="94" mass="10540">MVHSCPVESQHSRVLSISHPCPLQSRKTPPSRPRRVREGWTEEEAEEDRAPDEVRMEASVAKVTRLISPFSASSRVERESVGSFQRKASLKAGL</sequence>
<proteinExistence type="predicted"/>
<evidence type="ECO:0000313" key="2">
    <source>
        <dbReference type="EMBL" id="KAJ8381926.1"/>
    </source>
</evidence>
<name>A0A9Q1JCS5_SYNKA</name>
<protein>
    <submittedName>
        <fullName evidence="2">Uncharacterized protein</fullName>
    </submittedName>
</protein>
<keyword evidence="3" id="KW-1185">Reference proteome</keyword>
<gene>
    <name evidence="2" type="ORF">SKAU_G00027040</name>
</gene>
<comment type="caution">
    <text evidence="2">The sequence shown here is derived from an EMBL/GenBank/DDBJ whole genome shotgun (WGS) entry which is preliminary data.</text>
</comment>
<dbReference type="Proteomes" id="UP001152622">
    <property type="component" value="Chromosome 1"/>
</dbReference>
<feature type="compositionally biased region" description="Acidic residues" evidence="1">
    <location>
        <begin position="41"/>
        <end position="50"/>
    </location>
</feature>
<evidence type="ECO:0000313" key="3">
    <source>
        <dbReference type="Proteomes" id="UP001152622"/>
    </source>
</evidence>